<comment type="caution">
    <text evidence="2">The sequence shown here is derived from an EMBL/GenBank/DDBJ whole genome shotgun (WGS) entry which is preliminary data.</text>
</comment>
<feature type="compositionally biased region" description="Basic and acidic residues" evidence="1">
    <location>
        <begin position="145"/>
        <end position="155"/>
    </location>
</feature>
<sequence length="170" mass="18809">MWVGVASSPWPVGQYAAQVCPGPSRFAERRAVSTNMQNKPRPRILPSNDEPQSRLPCALSKFFIAGLERGRCEQQKCIYRAPGSGHKSPVTGVGHQRPGTRACLYYQRPSTRDRALESQAAEVPTTGHRERAQKTCHRGTGTKNLPREKGTGERQLHAICFSRGTGDRVQ</sequence>
<dbReference type="AlphaFoldDB" id="A0AAV7QA60"/>
<gene>
    <name evidence="2" type="ORF">NDU88_001907</name>
</gene>
<reference evidence="2" key="1">
    <citation type="journal article" date="2022" name="bioRxiv">
        <title>Sequencing and chromosome-scale assembly of the giantPleurodeles waltlgenome.</title>
        <authorList>
            <person name="Brown T."/>
            <person name="Elewa A."/>
            <person name="Iarovenko S."/>
            <person name="Subramanian E."/>
            <person name="Araus A.J."/>
            <person name="Petzold A."/>
            <person name="Susuki M."/>
            <person name="Suzuki K.-i.T."/>
            <person name="Hayashi T."/>
            <person name="Toyoda A."/>
            <person name="Oliveira C."/>
            <person name="Osipova E."/>
            <person name="Leigh N.D."/>
            <person name="Simon A."/>
            <person name="Yun M.H."/>
        </authorList>
    </citation>
    <scope>NUCLEOTIDE SEQUENCE</scope>
    <source>
        <strain evidence="2">20211129_DDA</strain>
        <tissue evidence="2">Liver</tissue>
    </source>
</reference>
<dbReference type="EMBL" id="JANPWB010000010">
    <property type="protein sequence ID" value="KAJ1135468.1"/>
    <property type="molecule type" value="Genomic_DNA"/>
</dbReference>
<protein>
    <submittedName>
        <fullName evidence="2">Uncharacterized protein</fullName>
    </submittedName>
</protein>
<evidence type="ECO:0000313" key="2">
    <source>
        <dbReference type="EMBL" id="KAJ1135468.1"/>
    </source>
</evidence>
<proteinExistence type="predicted"/>
<evidence type="ECO:0000256" key="1">
    <source>
        <dbReference type="SAM" id="MobiDB-lite"/>
    </source>
</evidence>
<evidence type="ECO:0000313" key="3">
    <source>
        <dbReference type="Proteomes" id="UP001066276"/>
    </source>
</evidence>
<feature type="region of interest" description="Disordered" evidence="1">
    <location>
        <begin position="33"/>
        <end position="52"/>
    </location>
</feature>
<organism evidence="2 3">
    <name type="scientific">Pleurodeles waltl</name>
    <name type="common">Iberian ribbed newt</name>
    <dbReference type="NCBI Taxonomy" id="8319"/>
    <lineage>
        <taxon>Eukaryota</taxon>
        <taxon>Metazoa</taxon>
        <taxon>Chordata</taxon>
        <taxon>Craniata</taxon>
        <taxon>Vertebrata</taxon>
        <taxon>Euteleostomi</taxon>
        <taxon>Amphibia</taxon>
        <taxon>Batrachia</taxon>
        <taxon>Caudata</taxon>
        <taxon>Salamandroidea</taxon>
        <taxon>Salamandridae</taxon>
        <taxon>Pleurodelinae</taxon>
        <taxon>Pleurodeles</taxon>
    </lineage>
</organism>
<name>A0AAV7QA60_PLEWA</name>
<feature type="region of interest" description="Disordered" evidence="1">
    <location>
        <begin position="114"/>
        <end position="155"/>
    </location>
</feature>
<dbReference type="Proteomes" id="UP001066276">
    <property type="component" value="Chromosome 6"/>
</dbReference>
<keyword evidence="3" id="KW-1185">Reference proteome</keyword>
<accession>A0AAV7QA60</accession>